<evidence type="ECO:0000256" key="14">
    <source>
        <dbReference type="ARBA" id="ARBA00023242"/>
    </source>
</evidence>
<evidence type="ECO:0000256" key="8">
    <source>
        <dbReference type="ARBA" id="ARBA00022840"/>
    </source>
</evidence>
<feature type="domain" description="Helicase ATP-binding" evidence="16">
    <location>
        <begin position="7"/>
        <end position="354"/>
    </location>
</feature>
<comment type="subcellular location">
    <subcellularLocation>
        <location evidence="1">Nucleus</location>
    </subcellularLocation>
</comment>
<keyword evidence="6" id="KW-0378">Hydrolase</keyword>
<dbReference type="GO" id="GO:0051539">
    <property type="term" value="F:4 iron, 4 sulfur cluster binding"/>
    <property type="evidence" value="ECO:0007669"/>
    <property type="project" value="UniProtKB-KW"/>
</dbReference>
<dbReference type="Proteomes" id="UP001219518">
    <property type="component" value="Unassembled WGS sequence"/>
</dbReference>
<dbReference type="EMBL" id="JAHWGI010000004">
    <property type="protein sequence ID" value="KAK3907282.1"/>
    <property type="molecule type" value="Genomic_DNA"/>
</dbReference>
<evidence type="ECO:0000256" key="12">
    <source>
        <dbReference type="ARBA" id="ARBA00023204"/>
    </source>
</evidence>
<dbReference type="Pfam" id="PF06733">
    <property type="entry name" value="DEAD_2"/>
    <property type="match status" value="1"/>
</dbReference>
<evidence type="ECO:0000256" key="6">
    <source>
        <dbReference type="ARBA" id="ARBA00022801"/>
    </source>
</evidence>
<evidence type="ECO:0000256" key="15">
    <source>
        <dbReference type="SAM" id="Coils"/>
    </source>
</evidence>
<feature type="coiled-coil region" evidence="15">
    <location>
        <begin position="796"/>
        <end position="830"/>
    </location>
</feature>
<protein>
    <submittedName>
        <fullName evidence="17">Regulator of telomere elongation helicase 1</fullName>
    </submittedName>
</protein>
<evidence type="ECO:0000256" key="1">
    <source>
        <dbReference type="ARBA" id="ARBA00004123"/>
    </source>
</evidence>
<keyword evidence="5" id="KW-0227">DNA damage</keyword>
<evidence type="ECO:0000256" key="5">
    <source>
        <dbReference type="ARBA" id="ARBA00022763"/>
    </source>
</evidence>
<accession>A0AAE1L6W4</accession>
<reference evidence="17" key="1">
    <citation type="submission" date="2021-07" db="EMBL/GenBank/DDBJ databases">
        <authorList>
            <person name="Catto M.A."/>
            <person name="Jacobson A."/>
            <person name="Kennedy G."/>
            <person name="Labadie P."/>
            <person name="Hunt B.G."/>
            <person name="Srinivasan R."/>
        </authorList>
    </citation>
    <scope>NUCLEOTIDE SEQUENCE</scope>
    <source>
        <strain evidence="17">PL_HMW_Pooled</strain>
        <tissue evidence="17">Head</tissue>
    </source>
</reference>
<dbReference type="InterPro" id="IPR010614">
    <property type="entry name" value="RAD3-like_helicase_DEAD"/>
</dbReference>
<dbReference type="InterPro" id="IPR006554">
    <property type="entry name" value="Helicase-like_DEXD_c2"/>
</dbReference>
<keyword evidence="15" id="KW-0175">Coiled coil</keyword>
<keyword evidence="7 17" id="KW-0347">Helicase</keyword>
<dbReference type="GO" id="GO:0046872">
    <property type="term" value="F:metal ion binding"/>
    <property type="evidence" value="ECO:0007669"/>
    <property type="project" value="UniProtKB-KW"/>
</dbReference>
<reference evidence="17" key="2">
    <citation type="journal article" date="2023" name="BMC Genomics">
        <title>Pest status, molecular evolution, and epigenetic factors derived from the genome assembly of Frankliniella fusca, a thysanopteran phytovirus vector.</title>
        <authorList>
            <person name="Catto M.A."/>
            <person name="Labadie P.E."/>
            <person name="Jacobson A.L."/>
            <person name="Kennedy G.G."/>
            <person name="Srinivasan R."/>
            <person name="Hunt B.G."/>
        </authorList>
    </citation>
    <scope>NUCLEOTIDE SEQUENCE</scope>
    <source>
        <strain evidence="17">PL_HMW_Pooled</strain>
    </source>
</reference>
<dbReference type="GO" id="GO:0070182">
    <property type="term" value="F:DNA polymerase binding"/>
    <property type="evidence" value="ECO:0007669"/>
    <property type="project" value="TreeGrafter"/>
</dbReference>
<dbReference type="InterPro" id="IPR027417">
    <property type="entry name" value="P-loop_NTPase"/>
</dbReference>
<evidence type="ECO:0000256" key="2">
    <source>
        <dbReference type="ARBA" id="ARBA00022485"/>
    </source>
</evidence>
<proteinExistence type="predicted"/>
<keyword evidence="8" id="KW-0067">ATP-binding</keyword>
<evidence type="ECO:0000256" key="7">
    <source>
        <dbReference type="ARBA" id="ARBA00022806"/>
    </source>
</evidence>
<evidence type="ECO:0000256" key="3">
    <source>
        <dbReference type="ARBA" id="ARBA00022723"/>
    </source>
</evidence>
<keyword evidence="3" id="KW-0479">Metal-binding</keyword>
<evidence type="ECO:0000256" key="11">
    <source>
        <dbReference type="ARBA" id="ARBA00023125"/>
    </source>
</evidence>
<dbReference type="GO" id="GO:0003677">
    <property type="term" value="F:DNA binding"/>
    <property type="evidence" value="ECO:0007669"/>
    <property type="project" value="UniProtKB-KW"/>
</dbReference>
<dbReference type="SUPFAM" id="SSF52540">
    <property type="entry name" value="P-loop containing nucleoside triphosphate hydrolases"/>
    <property type="match status" value="2"/>
</dbReference>
<keyword evidence="11" id="KW-0238">DNA-binding</keyword>
<dbReference type="AlphaFoldDB" id="A0AAE1L6W4"/>
<dbReference type="GO" id="GO:0003678">
    <property type="term" value="F:DNA helicase activity"/>
    <property type="evidence" value="ECO:0007669"/>
    <property type="project" value="InterPro"/>
</dbReference>
<dbReference type="GO" id="GO:0045910">
    <property type="term" value="P:negative regulation of DNA recombination"/>
    <property type="evidence" value="ECO:0007669"/>
    <property type="project" value="TreeGrafter"/>
</dbReference>
<dbReference type="PANTHER" id="PTHR11472:SF34">
    <property type="entry name" value="REGULATOR OF TELOMERE ELONGATION HELICASE 1"/>
    <property type="match status" value="1"/>
</dbReference>
<dbReference type="GO" id="GO:0005524">
    <property type="term" value="F:ATP binding"/>
    <property type="evidence" value="ECO:0007669"/>
    <property type="project" value="UniProtKB-KW"/>
</dbReference>
<dbReference type="InterPro" id="IPR014013">
    <property type="entry name" value="Helic_SF1/SF2_ATP-bd_DinG/Rad3"/>
</dbReference>
<dbReference type="PROSITE" id="PS51193">
    <property type="entry name" value="HELICASE_ATP_BIND_2"/>
    <property type="match status" value="1"/>
</dbReference>
<dbReference type="GO" id="GO:1904430">
    <property type="term" value="P:negative regulation of t-circle formation"/>
    <property type="evidence" value="ECO:0007669"/>
    <property type="project" value="TreeGrafter"/>
</dbReference>
<dbReference type="InterPro" id="IPR013020">
    <property type="entry name" value="Rad3/Chl1-like"/>
</dbReference>
<keyword evidence="14" id="KW-0539">Nucleus</keyword>
<evidence type="ECO:0000256" key="4">
    <source>
        <dbReference type="ARBA" id="ARBA00022741"/>
    </source>
</evidence>
<dbReference type="SMART" id="SM00491">
    <property type="entry name" value="HELICc2"/>
    <property type="match status" value="1"/>
</dbReference>
<gene>
    <name evidence="17" type="ORF">KUF71_018110</name>
</gene>
<dbReference type="PANTHER" id="PTHR11472">
    <property type="entry name" value="DNA REPAIR DEAD HELICASE RAD3/XP-D SUBFAMILY MEMBER"/>
    <property type="match status" value="1"/>
</dbReference>
<keyword evidence="9" id="KW-0408">Iron</keyword>
<dbReference type="Pfam" id="PF13307">
    <property type="entry name" value="Helicase_C_2"/>
    <property type="match status" value="1"/>
</dbReference>
<keyword evidence="12" id="KW-0234">DNA repair</keyword>
<keyword evidence="4" id="KW-0547">Nucleotide-binding</keyword>
<keyword evidence="18" id="KW-1185">Reference proteome</keyword>
<keyword evidence="2" id="KW-0004">4Fe-4S</keyword>
<name>A0AAE1L6W4_9NEOP</name>
<dbReference type="Gene3D" id="3.40.50.300">
    <property type="entry name" value="P-loop containing nucleotide triphosphate hydrolases"/>
    <property type="match status" value="3"/>
</dbReference>
<evidence type="ECO:0000259" key="16">
    <source>
        <dbReference type="PROSITE" id="PS51193"/>
    </source>
</evidence>
<evidence type="ECO:0000313" key="17">
    <source>
        <dbReference type="EMBL" id="KAK3907282.1"/>
    </source>
</evidence>
<dbReference type="GO" id="GO:0006281">
    <property type="term" value="P:DNA repair"/>
    <property type="evidence" value="ECO:0007669"/>
    <property type="project" value="UniProtKB-KW"/>
</dbReference>
<dbReference type="GO" id="GO:0010569">
    <property type="term" value="P:regulation of double-strand break repair via homologous recombination"/>
    <property type="evidence" value="ECO:0007669"/>
    <property type="project" value="TreeGrafter"/>
</dbReference>
<evidence type="ECO:0000256" key="9">
    <source>
        <dbReference type="ARBA" id="ARBA00023004"/>
    </source>
</evidence>
<evidence type="ECO:0000256" key="13">
    <source>
        <dbReference type="ARBA" id="ARBA00023235"/>
    </source>
</evidence>
<organism evidence="17 18">
    <name type="scientific">Frankliniella fusca</name>
    <dbReference type="NCBI Taxonomy" id="407009"/>
    <lineage>
        <taxon>Eukaryota</taxon>
        <taxon>Metazoa</taxon>
        <taxon>Ecdysozoa</taxon>
        <taxon>Arthropoda</taxon>
        <taxon>Hexapoda</taxon>
        <taxon>Insecta</taxon>
        <taxon>Pterygota</taxon>
        <taxon>Neoptera</taxon>
        <taxon>Paraneoptera</taxon>
        <taxon>Thysanoptera</taxon>
        <taxon>Terebrantia</taxon>
        <taxon>Thripoidea</taxon>
        <taxon>Thripidae</taxon>
        <taxon>Frankliniella</taxon>
    </lineage>
</organism>
<dbReference type="GO" id="GO:0005634">
    <property type="term" value="C:nucleus"/>
    <property type="evidence" value="ECO:0007669"/>
    <property type="project" value="UniProtKB-SubCell"/>
</dbReference>
<dbReference type="SMART" id="SM00488">
    <property type="entry name" value="DEXDc2"/>
    <property type="match status" value="1"/>
</dbReference>
<dbReference type="InterPro" id="IPR045028">
    <property type="entry name" value="DinG/Rad3-like"/>
</dbReference>
<keyword evidence="13" id="KW-0413">Isomerase</keyword>
<evidence type="ECO:0000313" key="18">
    <source>
        <dbReference type="Proteomes" id="UP001219518"/>
    </source>
</evidence>
<dbReference type="GO" id="GO:0016818">
    <property type="term" value="F:hydrolase activity, acting on acid anhydrides, in phosphorus-containing anhydrides"/>
    <property type="evidence" value="ECO:0007669"/>
    <property type="project" value="InterPro"/>
</dbReference>
<evidence type="ECO:0000256" key="10">
    <source>
        <dbReference type="ARBA" id="ARBA00023014"/>
    </source>
</evidence>
<dbReference type="NCBIfam" id="TIGR00604">
    <property type="entry name" value="rad3"/>
    <property type="match status" value="1"/>
</dbReference>
<dbReference type="GO" id="GO:0090657">
    <property type="term" value="P:telomeric loop disassembly"/>
    <property type="evidence" value="ECO:0007669"/>
    <property type="project" value="TreeGrafter"/>
</dbReference>
<sequence length="861" mass="98143">MEKVKIHDTWVQFPFVPYPSQEAFMAKVLESLNGAKNALLESPTGTGKTLCLLCASLAWLDVEKKFKEVPDLRLLHQCDSSPNNQSNEDEIAALTDFNNHNQRKIYFCTRTHSQIMQIVSEFRNSAYQHLRTSVLASRSHLCIHPSAKKAGGNLDNKCRSLRQSTKNCDAPDPVVIPDIEDLPTQCRSCGNDHTCPFYTNFQEMKNKKADESEFPFTMAGAFDQISLIEKCKKYKVCPFYMSRHLKEKADIVFLPYSYIFNPHILRGLSIDLMNAVVIIDEGHNLEKVCEENASFSIQVSNVVDCIKELKKAKEHSDHEKFPSVVKPSDLLELLVIITKLGEKLECLEPDKAENGLFCILMFLEAGFTRNDWRRQLHNLKEVIQFCGEVEFKTDGMKKIHNVVASVFYFDSDCDNQGNCQESTLEKSFKLYKEKLKPDALKKGEEPIIYFWCFEAGVIMRSLQRRGVHSFIVTSGTLSPLQPLKRSLGIPFEVELINDHVIEKSQVLALAIGEVDDVTLEATYKKREENMQSLYTGFGKVVLEVATVSPKGLLIFFPSGKVKTDCLNVWTNTPHKTQSLFDAISCEKVIYEEPKLSSHLPGLQKLFFQKIAEPNSKGACLIGVLSGKVSEGIDFKDDLGRAVIMFGLPYPPILDPWVIHKRKHLRDHYGKEAEDDWYQSQAIRPVNQALGRIIRHQGDYGVVVLADIRFISEPKIVHSLPHWLQRAKERVIFSKLSDRLRDFFTTIPSKMKAIKIKTECQQENIRERHRKAMEQEECPSHDYHELSKLKIIEREREKKLQAEILLLEKRISGASAEIDQLLEEIAQTKAKVGVVESTYIDSDCESTGDGEWDEAVKGKKDF</sequence>
<keyword evidence="10" id="KW-0411">Iron-sulfur</keyword>
<dbReference type="InterPro" id="IPR006555">
    <property type="entry name" value="ATP-dep_Helicase_C"/>
</dbReference>
<comment type="caution">
    <text evidence="17">The sequence shown here is derived from an EMBL/GenBank/DDBJ whole genome shotgun (WGS) entry which is preliminary data.</text>
</comment>